<keyword evidence="16" id="KW-0675">Receptor</keyword>
<evidence type="ECO:0000256" key="5">
    <source>
        <dbReference type="ARBA" id="ARBA00022553"/>
    </source>
</evidence>
<name>A0AB39BS83_9BACI</name>
<evidence type="ECO:0000256" key="8">
    <source>
        <dbReference type="ARBA" id="ARBA00022741"/>
    </source>
</evidence>
<dbReference type="InterPro" id="IPR050640">
    <property type="entry name" value="Bact_2-comp_sensor_kinase"/>
</dbReference>
<reference evidence="16" key="1">
    <citation type="submission" date="2024-07" db="EMBL/GenBank/DDBJ databases">
        <title>Identification and characteristics of an arsenic-resistant bacterial isolate, which belongs to a novel species.</title>
        <authorList>
            <person name="Juszczyk A."/>
            <person name="Kowalczyk A."/>
            <person name="Was K."/>
            <person name="Kosowicz W."/>
            <person name="Budzyn A."/>
            <person name="Latowski D."/>
        </authorList>
    </citation>
    <scope>NUCLEOTIDE SEQUENCE</scope>
    <source>
        <strain evidence="16">As8PL</strain>
    </source>
</reference>
<keyword evidence="7 14" id="KW-0812">Transmembrane</keyword>
<dbReference type="InterPro" id="IPR029016">
    <property type="entry name" value="GAF-like_dom_sf"/>
</dbReference>
<keyword evidence="10" id="KW-0067">ATP-binding</keyword>
<comment type="subcellular location">
    <subcellularLocation>
        <location evidence="2">Cell membrane</location>
        <topology evidence="2">Multi-pass membrane protein</topology>
    </subcellularLocation>
</comment>
<dbReference type="Gene3D" id="3.30.565.10">
    <property type="entry name" value="Histidine kinase-like ATPase, C-terminal domain"/>
    <property type="match status" value="1"/>
</dbReference>
<sequence>MWELLLVMLERLGIIVTVAFLVTRFRFVRNIIEEKNVSTIQRVNFILMFGLFGIIGTYTGLTINAEEGVYSRWTLSLADDEAIANARVIGIVIAGLLGGWKVGVGAGLIAGIHRYTLGGFSALACGISTVLAGLIAGYFFKKYRRRRVVSWQLALSIGMLAETVQMLIILVIARPFTDAWALVSSIGVPMIIANGIGTAIFILIIRNVINEEERMGKFQAERSFRLANQTLKYMRKGLSSESAKATCSILYKEIDVAAVSITNHNTVLGYVGNEKGNEDKAIKTLATREVLQTGELKLANESDMIGLHLEQPLRAAIIAPLIQNNKPIGTLKLYFQSEKERTPTTVELAKGLAELLSEQLQLAYVDDQLELAKQAEINALQAQVNPHFLFNALNTIVSLIRTDPDKARKLLISLSRFFRQNLTGLQAREATIEEELNHVKAYLQIEQARFSDRLHIQYEIDDEVLGFLVPTMTLQPIVENAMKHGLKDKIGRCEITIKIKKNDGQVCMSVEDNGVGISNVRQSELLEEPVQSKTGTGIGLFNLNKRLEMMYQDQFNIKIDSEEERGTVFTICLKHMGRKEVRI</sequence>
<feature type="domain" description="Histidine kinase" evidence="15">
    <location>
        <begin position="411"/>
        <end position="577"/>
    </location>
</feature>
<dbReference type="GO" id="GO:0005886">
    <property type="term" value="C:plasma membrane"/>
    <property type="evidence" value="ECO:0007669"/>
    <property type="project" value="UniProtKB-SubCell"/>
</dbReference>
<evidence type="ECO:0000256" key="14">
    <source>
        <dbReference type="SAM" id="Phobius"/>
    </source>
</evidence>
<comment type="catalytic activity">
    <reaction evidence="1">
        <text>ATP + protein L-histidine = ADP + protein N-phospho-L-histidine.</text>
        <dbReference type="EC" id="2.7.13.3"/>
    </reaction>
</comment>
<keyword evidence="13 14" id="KW-0472">Membrane</keyword>
<dbReference type="GO" id="GO:0005524">
    <property type="term" value="F:ATP binding"/>
    <property type="evidence" value="ECO:0007669"/>
    <property type="project" value="UniProtKB-KW"/>
</dbReference>
<dbReference type="GO" id="GO:0071555">
    <property type="term" value="P:cell wall organization"/>
    <property type="evidence" value="ECO:0007669"/>
    <property type="project" value="InterPro"/>
</dbReference>
<dbReference type="PROSITE" id="PS50109">
    <property type="entry name" value="HIS_KIN"/>
    <property type="match status" value="1"/>
</dbReference>
<evidence type="ECO:0000256" key="7">
    <source>
        <dbReference type="ARBA" id="ARBA00022692"/>
    </source>
</evidence>
<evidence type="ECO:0000256" key="3">
    <source>
        <dbReference type="ARBA" id="ARBA00012438"/>
    </source>
</evidence>
<dbReference type="InterPro" id="IPR004358">
    <property type="entry name" value="Sig_transdc_His_kin-like_C"/>
</dbReference>
<dbReference type="AlphaFoldDB" id="A0AB39BS83"/>
<organism evidence="16">
    <name type="scientific">Alkalihalophilus sp. As8PL</name>
    <dbReference type="NCBI Taxonomy" id="3237103"/>
    <lineage>
        <taxon>Bacteria</taxon>
        <taxon>Bacillati</taxon>
        <taxon>Bacillota</taxon>
        <taxon>Bacilli</taxon>
        <taxon>Bacillales</taxon>
        <taxon>Bacillaceae</taxon>
        <taxon>Alkalihalophilus</taxon>
    </lineage>
</organism>
<evidence type="ECO:0000256" key="2">
    <source>
        <dbReference type="ARBA" id="ARBA00004651"/>
    </source>
</evidence>
<evidence type="ECO:0000259" key="15">
    <source>
        <dbReference type="PROSITE" id="PS50109"/>
    </source>
</evidence>
<feature type="transmembrane region" description="Helical" evidence="14">
    <location>
        <begin position="179"/>
        <end position="205"/>
    </location>
</feature>
<feature type="transmembrane region" description="Helical" evidence="14">
    <location>
        <begin position="43"/>
        <end position="63"/>
    </location>
</feature>
<feature type="transmembrane region" description="Helical" evidence="14">
    <location>
        <begin position="152"/>
        <end position="173"/>
    </location>
</feature>
<dbReference type="SUPFAM" id="SSF55874">
    <property type="entry name" value="ATPase domain of HSP90 chaperone/DNA topoisomerase II/histidine kinase"/>
    <property type="match status" value="1"/>
</dbReference>
<keyword evidence="9" id="KW-0418">Kinase</keyword>
<keyword evidence="12" id="KW-0902">Two-component regulatory system</keyword>
<dbReference type="Pfam" id="PF02518">
    <property type="entry name" value="HATPase_c"/>
    <property type="match status" value="1"/>
</dbReference>
<evidence type="ECO:0000313" key="16">
    <source>
        <dbReference type="EMBL" id="XDI36279.1"/>
    </source>
</evidence>
<gene>
    <name evidence="16" type="ORF">AB3N04_16470</name>
</gene>
<dbReference type="Pfam" id="PF07694">
    <property type="entry name" value="5TM-5TMR_LYT"/>
    <property type="match status" value="1"/>
</dbReference>
<evidence type="ECO:0000256" key="9">
    <source>
        <dbReference type="ARBA" id="ARBA00022777"/>
    </source>
</evidence>
<evidence type="ECO:0000256" key="13">
    <source>
        <dbReference type="ARBA" id="ARBA00023136"/>
    </source>
</evidence>
<evidence type="ECO:0000256" key="4">
    <source>
        <dbReference type="ARBA" id="ARBA00022475"/>
    </source>
</evidence>
<accession>A0AB39BS83</accession>
<protein>
    <recommendedName>
        <fullName evidence="3">histidine kinase</fullName>
        <ecNumber evidence="3">2.7.13.3</ecNumber>
    </recommendedName>
</protein>
<evidence type="ECO:0000256" key="11">
    <source>
        <dbReference type="ARBA" id="ARBA00022989"/>
    </source>
</evidence>
<dbReference type="RefSeq" id="WP_368503743.1">
    <property type="nucleotide sequence ID" value="NZ_CP162551.1"/>
</dbReference>
<dbReference type="InterPro" id="IPR010559">
    <property type="entry name" value="Sig_transdc_His_kin_internal"/>
</dbReference>
<keyword evidence="11 14" id="KW-1133">Transmembrane helix</keyword>
<dbReference type="PANTHER" id="PTHR34220:SF7">
    <property type="entry name" value="SENSOR HISTIDINE KINASE YPDA"/>
    <property type="match status" value="1"/>
</dbReference>
<dbReference type="Gene3D" id="1.10.1760.20">
    <property type="match status" value="1"/>
</dbReference>
<dbReference type="InterPro" id="IPR011620">
    <property type="entry name" value="Sig_transdc_His_kinase_LytS_TM"/>
</dbReference>
<dbReference type="Gene3D" id="3.30.450.40">
    <property type="match status" value="1"/>
</dbReference>
<dbReference type="EMBL" id="CP162551">
    <property type="protein sequence ID" value="XDI36279.1"/>
    <property type="molecule type" value="Genomic_DNA"/>
</dbReference>
<dbReference type="InterPro" id="IPR003594">
    <property type="entry name" value="HATPase_dom"/>
</dbReference>
<keyword evidence="4" id="KW-1003">Cell membrane</keyword>
<keyword evidence="5" id="KW-0597">Phosphoprotein</keyword>
<dbReference type="GO" id="GO:0000155">
    <property type="term" value="F:phosphorelay sensor kinase activity"/>
    <property type="evidence" value="ECO:0007669"/>
    <property type="project" value="InterPro"/>
</dbReference>
<evidence type="ECO:0000256" key="1">
    <source>
        <dbReference type="ARBA" id="ARBA00000085"/>
    </source>
</evidence>
<keyword evidence="8" id="KW-0547">Nucleotide-binding</keyword>
<dbReference type="SMART" id="SM00387">
    <property type="entry name" value="HATPase_c"/>
    <property type="match status" value="1"/>
</dbReference>
<evidence type="ECO:0000256" key="10">
    <source>
        <dbReference type="ARBA" id="ARBA00022840"/>
    </source>
</evidence>
<proteinExistence type="predicted"/>
<evidence type="ECO:0000256" key="12">
    <source>
        <dbReference type="ARBA" id="ARBA00023012"/>
    </source>
</evidence>
<evidence type="ECO:0000256" key="6">
    <source>
        <dbReference type="ARBA" id="ARBA00022679"/>
    </source>
</evidence>
<feature type="transmembrane region" description="Helical" evidence="14">
    <location>
        <begin position="6"/>
        <end position="23"/>
    </location>
</feature>
<dbReference type="EC" id="2.7.13.3" evidence="3"/>
<keyword evidence="6" id="KW-0808">Transferase</keyword>
<dbReference type="SUPFAM" id="SSF55781">
    <property type="entry name" value="GAF domain-like"/>
    <property type="match status" value="1"/>
</dbReference>
<dbReference type="InterPro" id="IPR005467">
    <property type="entry name" value="His_kinase_dom"/>
</dbReference>
<feature type="transmembrane region" description="Helical" evidence="14">
    <location>
        <begin position="120"/>
        <end position="140"/>
    </location>
</feature>
<dbReference type="InterPro" id="IPR036890">
    <property type="entry name" value="HATPase_C_sf"/>
</dbReference>
<dbReference type="PRINTS" id="PR00344">
    <property type="entry name" value="BCTRLSENSOR"/>
</dbReference>
<dbReference type="PANTHER" id="PTHR34220">
    <property type="entry name" value="SENSOR HISTIDINE KINASE YPDA"/>
    <property type="match status" value="1"/>
</dbReference>
<dbReference type="Pfam" id="PF06580">
    <property type="entry name" value="His_kinase"/>
    <property type="match status" value="1"/>
</dbReference>